<dbReference type="EMBL" id="AMZN01000002">
    <property type="protein sequence ID" value="ELR73819.1"/>
    <property type="molecule type" value="Genomic_DNA"/>
</dbReference>
<evidence type="ECO:0000313" key="2">
    <source>
        <dbReference type="Proteomes" id="UP000011135"/>
    </source>
</evidence>
<dbReference type="InterPro" id="IPR029069">
    <property type="entry name" value="HotDog_dom_sf"/>
</dbReference>
<gene>
    <name evidence="1" type="ORF">C900_01429</name>
</gene>
<keyword evidence="2" id="KW-1185">Reference proteome</keyword>
<dbReference type="SUPFAM" id="SSF54637">
    <property type="entry name" value="Thioesterase/thiol ester dehydrase-isomerase"/>
    <property type="match status" value="1"/>
</dbReference>
<accession>L8K1L9</accession>
<proteinExistence type="predicted"/>
<dbReference type="Proteomes" id="UP000011135">
    <property type="component" value="Unassembled WGS sequence"/>
</dbReference>
<dbReference type="eggNOG" id="COG2050">
    <property type="taxonomic scope" value="Bacteria"/>
</dbReference>
<name>L8K1L9_9BACT</name>
<evidence type="ECO:0008006" key="3">
    <source>
        <dbReference type="Google" id="ProtNLM"/>
    </source>
</evidence>
<protein>
    <recommendedName>
        <fullName evidence="3">Thioesterase</fullName>
    </recommendedName>
</protein>
<dbReference type="InterPro" id="IPR027961">
    <property type="entry name" value="DUF4442"/>
</dbReference>
<dbReference type="PATRIC" id="fig|1237149.3.peg.193"/>
<evidence type="ECO:0000313" key="1">
    <source>
        <dbReference type="EMBL" id="ELR73819.1"/>
    </source>
</evidence>
<reference evidence="1 2" key="1">
    <citation type="submission" date="2012-12" db="EMBL/GenBank/DDBJ databases">
        <title>Genome assembly of Fulvivirga imtechensis AK7.</title>
        <authorList>
            <person name="Nupur N."/>
            <person name="Khatri I."/>
            <person name="Kumar R."/>
            <person name="Subramanian S."/>
            <person name="Pinnaka A."/>
        </authorList>
    </citation>
    <scope>NUCLEOTIDE SEQUENCE [LARGE SCALE GENOMIC DNA]</scope>
    <source>
        <strain evidence="1 2">AK7</strain>
    </source>
</reference>
<dbReference type="STRING" id="1237149.C900_01429"/>
<dbReference type="Gene3D" id="3.10.129.10">
    <property type="entry name" value="Hotdog Thioesterase"/>
    <property type="match status" value="1"/>
</dbReference>
<comment type="caution">
    <text evidence="1">The sequence shown here is derived from an EMBL/GenBank/DDBJ whole genome shotgun (WGS) entry which is preliminary data.</text>
</comment>
<dbReference type="Pfam" id="PF14539">
    <property type="entry name" value="DUF4442"/>
    <property type="match status" value="1"/>
</dbReference>
<sequence>MKLINWWPPMLGTGISLKNVSKDFRTFEVVMKLRWYNRNLVGIHYGGSLYSMCDPWYMFILMANLGSEYKVMDKGASIRYVKPGKGTLRCTFYISEDKIREIKEEIDQIGKNDYTFLCEVTNEEGEVVTEVEKIVYVRKKDFDFEKFETMNRGK</sequence>
<organism evidence="1 2">
    <name type="scientific">Fulvivirga imtechensis AK7</name>
    <dbReference type="NCBI Taxonomy" id="1237149"/>
    <lineage>
        <taxon>Bacteria</taxon>
        <taxon>Pseudomonadati</taxon>
        <taxon>Bacteroidota</taxon>
        <taxon>Cytophagia</taxon>
        <taxon>Cytophagales</taxon>
        <taxon>Fulvivirgaceae</taxon>
        <taxon>Fulvivirga</taxon>
    </lineage>
</organism>
<dbReference type="AlphaFoldDB" id="L8K1L9"/>